<organism evidence="2 3">
    <name type="scientific">Acetobacter sacchari</name>
    <dbReference type="NCBI Taxonomy" id="2661687"/>
    <lineage>
        <taxon>Bacteria</taxon>
        <taxon>Pseudomonadati</taxon>
        <taxon>Pseudomonadota</taxon>
        <taxon>Alphaproteobacteria</taxon>
        <taxon>Acetobacterales</taxon>
        <taxon>Acetobacteraceae</taxon>
        <taxon>Acetobacter</taxon>
    </lineage>
</organism>
<gene>
    <name evidence="2" type="ORF">J2D73_09570</name>
</gene>
<evidence type="ECO:0000256" key="1">
    <source>
        <dbReference type="SAM" id="MobiDB-lite"/>
    </source>
</evidence>
<dbReference type="RefSeq" id="WP_207881355.1">
    <property type="nucleotide sequence ID" value="NZ_JAFVMF010000009.1"/>
</dbReference>
<name>A0ABS3LVT9_9PROT</name>
<keyword evidence="3" id="KW-1185">Reference proteome</keyword>
<dbReference type="EMBL" id="JAFVMF010000009">
    <property type="protein sequence ID" value="MBO1360043.1"/>
    <property type="molecule type" value="Genomic_DNA"/>
</dbReference>
<feature type="region of interest" description="Disordered" evidence="1">
    <location>
        <begin position="218"/>
        <end position="245"/>
    </location>
</feature>
<proteinExistence type="predicted"/>
<evidence type="ECO:0000313" key="2">
    <source>
        <dbReference type="EMBL" id="MBO1360043.1"/>
    </source>
</evidence>
<comment type="caution">
    <text evidence="2">The sequence shown here is derived from an EMBL/GenBank/DDBJ whole genome shotgun (WGS) entry which is preliminary data.</text>
</comment>
<protein>
    <submittedName>
        <fullName evidence="2">Uncharacterized protein</fullName>
    </submittedName>
</protein>
<accession>A0ABS3LVT9</accession>
<dbReference type="Proteomes" id="UP000664771">
    <property type="component" value="Unassembled WGS sequence"/>
</dbReference>
<reference evidence="2 3" key="1">
    <citation type="submission" date="2021-03" db="EMBL/GenBank/DDBJ databases">
        <title>The complete genome sequence of Acetobacter sacchari TBRC 11175.</title>
        <authorList>
            <person name="Charoenyingcharoen P."/>
            <person name="Yukphan P."/>
        </authorList>
    </citation>
    <scope>NUCLEOTIDE SEQUENCE [LARGE SCALE GENOMIC DNA]</scope>
    <source>
        <strain evidence="2 3">TBRC 11175</strain>
    </source>
</reference>
<evidence type="ECO:0000313" key="3">
    <source>
        <dbReference type="Proteomes" id="UP000664771"/>
    </source>
</evidence>
<sequence length="245" mass="28082">MSDLMNYELISEEDYANLPDDDDRCFVEFEAICKRNMLRLIDENTSGVFDRTVREQYMVSVSAVAEECLIPNILYNPEYSVDFDEIFSRFCLDVQGEVARIRIKFRRARHAYSVHLTENTRTKVEHYISRIRDVVENSNLDENRKNNLYRRLNHLSEEISGKRLSFAKTMSVLTSVLAATSAGVTIMADGHNAVTQIMQLIGHDKESEELAVQRLTPPLRALPAPVGKQPSLPKPQEELDDNIPF</sequence>